<keyword evidence="2" id="KW-1185">Reference proteome</keyword>
<dbReference type="Proteomes" id="UP000613177">
    <property type="component" value="Unassembled WGS sequence"/>
</dbReference>
<dbReference type="OrthoDB" id="2252247at2759"/>
<sequence>MTTVLLDSEYSDELLHMNEDPLFEYGSPLVMDDLYPNQMKISNEENSLESCRASECSSEEEEFDFKMLQPHAPPPSPQDTSMLDIIFSKKLTSSLEACLVQQETTNKEQLGHAQTLDKLLRRTLNQPQGRGICKRNLKRSYGFHSSLPWQQQPQPQPVRVKRHSIADQAEKLKKALQKHLMDEETSVMINELKDMGL</sequence>
<reference evidence="1" key="1">
    <citation type="submission" date="2021-01" db="EMBL/GenBank/DDBJ databases">
        <title>Metabolic potential, ecology and presence of endohyphal bacteria is reflected in genomic diversity of Mucoromycotina.</title>
        <authorList>
            <person name="Muszewska A."/>
            <person name="Okrasinska A."/>
            <person name="Steczkiewicz K."/>
            <person name="Drgas O."/>
            <person name="Orlowska M."/>
            <person name="Perlinska-Lenart U."/>
            <person name="Aleksandrzak-Piekarczyk T."/>
            <person name="Szatraj K."/>
            <person name="Zielenkiewicz U."/>
            <person name="Pilsyk S."/>
            <person name="Malc E."/>
            <person name="Mieczkowski P."/>
            <person name="Kruszewska J.S."/>
            <person name="Biernat P."/>
            <person name="Pawlowska J."/>
        </authorList>
    </citation>
    <scope>NUCLEOTIDE SEQUENCE</scope>
    <source>
        <strain evidence="1">WA0000018081</strain>
    </source>
</reference>
<protein>
    <submittedName>
        <fullName evidence="1">Uncharacterized protein</fullName>
    </submittedName>
</protein>
<evidence type="ECO:0000313" key="1">
    <source>
        <dbReference type="EMBL" id="KAG2238025.1"/>
    </source>
</evidence>
<name>A0A8H7VYJ2_9FUNG</name>
<evidence type="ECO:0000313" key="2">
    <source>
        <dbReference type="Proteomes" id="UP000613177"/>
    </source>
</evidence>
<organism evidence="1 2">
    <name type="scientific">Thamnidium elegans</name>
    <dbReference type="NCBI Taxonomy" id="101142"/>
    <lineage>
        <taxon>Eukaryota</taxon>
        <taxon>Fungi</taxon>
        <taxon>Fungi incertae sedis</taxon>
        <taxon>Mucoromycota</taxon>
        <taxon>Mucoromycotina</taxon>
        <taxon>Mucoromycetes</taxon>
        <taxon>Mucorales</taxon>
        <taxon>Mucorineae</taxon>
        <taxon>Mucoraceae</taxon>
        <taxon>Thamnidium</taxon>
    </lineage>
</organism>
<dbReference type="AlphaFoldDB" id="A0A8H7VYJ2"/>
<accession>A0A8H7VYJ2</accession>
<proteinExistence type="predicted"/>
<dbReference type="EMBL" id="JAEPRE010000001">
    <property type="protein sequence ID" value="KAG2238025.1"/>
    <property type="molecule type" value="Genomic_DNA"/>
</dbReference>
<gene>
    <name evidence="1" type="ORF">INT48_002588</name>
</gene>
<comment type="caution">
    <text evidence="1">The sequence shown here is derived from an EMBL/GenBank/DDBJ whole genome shotgun (WGS) entry which is preliminary data.</text>
</comment>